<proteinExistence type="predicted"/>
<dbReference type="Gene3D" id="3.30.160.20">
    <property type="match status" value="1"/>
</dbReference>
<dbReference type="EMBL" id="JAKMXF010000310">
    <property type="protein sequence ID" value="KAI6650631.1"/>
    <property type="molecule type" value="Genomic_DNA"/>
</dbReference>
<feature type="region of interest" description="Disordered" evidence="2">
    <location>
        <begin position="399"/>
        <end position="429"/>
    </location>
</feature>
<dbReference type="SMART" id="SM00358">
    <property type="entry name" value="DSRM"/>
    <property type="match status" value="1"/>
</dbReference>
<sequence>MDELIRKGFKAKSTFKEENHQFLAVLEIEGINESFSTYSNTRLAAKNAAANLAQQHITNNNLIASQLYANNNVFKSEASVDVAKEEAPNQMFRRLYPDVEAVFESVCIIRMGENEFQGRGESRGLARVRATASALETLNGVTFDLEKYVTIVKKEVKDSKATEKHPASALHEVVGHNAVFTFEEEITPGSEWKTFICNVCIDDKLFSGKAANKRLAKYNAALTALNGLGLTKRFRLMPPPVDNTPLHSDTGIKRRGDQLTGAGRFDTLKRGRGGPGGLAARGRRGGSISSLSFDQRLNISTPQKFDRGRERLRGRWRASSSSRGGPSSSSRGGPSYRGREQAVGDYSTASFLPHVMQEPGYGASLDPYPGYTDYSSGMQSYNQDYEPGYNSGFSYTYPTTTPPRLTPRGGRGRPYSQQRGNTGYDAYQY</sequence>
<evidence type="ECO:0000259" key="3">
    <source>
        <dbReference type="PROSITE" id="PS50137"/>
    </source>
</evidence>
<comment type="caution">
    <text evidence="4">The sequence shown here is derived from an EMBL/GenBank/DDBJ whole genome shotgun (WGS) entry which is preliminary data.</text>
</comment>
<evidence type="ECO:0000313" key="4">
    <source>
        <dbReference type="EMBL" id="KAI6650631.1"/>
    </source>
</evidence>
<protein>
    <recommendedName>
        <fullName evidence="3">DRBM domain-containing protein</fullName>
    </recommendedName>
</protein>
<feature type="compositionally biased region" description="Low complexity" evidence="2">
    <location>
        <begin position="317"/>
        <end position="336"/>
    </location>
</feature>
<dbReference type="GO" id="GO:0003723">
    <property type="term" value="F:RNA binding"/>
    <property type="evidence" value="ECO:0007669"/>
    <property type="project" value="UniProtKB-UniRule"/>
</dbReference>
<keyword evidence="5" id="KW-1185">Reference proteome</keyword>
<dbReference type="InterPro" id="IPR014720">
    <property type="entry name" value="dsRBD_dom"/>
</dbReference>
<organism evidence="4 5">
    <name type="scientific">Oopsacas minuta</name>
    <dbReference type="NCBI Taxonomy" id="111878"/>
    <lineage>
        <taxon>Eukaryota</taxon>
        <taxon>Metazoa</taxon>
        <taxon>Porifera</taxon>
        <taxon>Hexactinellida</taxon>
        <taxon>Hexasterophora</taxon>
        <taxon>Lyssacinosida</taxon>
        <taxon>Leucopsacidae</taxon>
        <taxon>Oopsacas</taxon>
    </lineage>
</organism>
<dbReference type="PROSITE" id="PS50137">
    <property type="entry name" value="DS_RBD"/>
    <property type="match status" value="1"/>
</dbReference>
<gene>
    <name evidence="4" type="ORF">LOD99_7681</name>
</gene>
<evidence type="ECO:0000313" key="5">
    <source>
        <dbReference type="Proteomes" id="UP001165289"/>
    </source>
</evidence>
<dbReference type="Proteomes" id="UP001165289">
    <property type="component" value="Unassembled WGS sequence"/>
</dbReference>
<reference evidence="4 5" key="1">
    <citation type="journal article" date="2023" name="BMC Biol.">
        <title>The compact genome of the sponge Oopsacas minuta (Hexactinellida) is lacking key metazoan core genes.</title>
        <authorList>
            <person name="Santini S."/>
            <person name="Schenkelaars Q."/>
            <person name="Jourda C."/>
            <person name="Duchesne M."/>
            <person name="Belahbib H."/>
            <person name="Rocher C."/>
            <person name="Selva M."/>
            <person name="Riesgo A."/>
            <person name="Vervoort M."/>
            <person name="Leys S.P."/>
            <person name="Kodjabachian L."/>
            <person name="Le Bivic A."/>
            <person name="Borchiellini C."/>
            <person name="Claverie J.M."/>
            <person name="Renard E."/>
        </authorList>
    </citation>
    <scope>NUCLEOTIDE SEQUENCE [LARGE SCALE GENOMIC DNA]</scope>
    <source>
        <strain evidence="4">SPO-2</strain>
    </source>
</reference>
<dbReference type="SUPFAM" id="SSF54768">
    <property type="entry name" value="dsRNA-binding domain-like"/>
    <property type="match status" value="1"/>
</dbReference>
<name>A0AAV7JP80_9METZ</name>
<feature type="compositionally biased region" description="Polar residues" evidence="2">
    <location>
        <begin position="287"/>
        <end position="303"/>
    </location>
</feature>
<dbReference type="AlphaFoldDB" id="A0AAV7JP80"/>
<feature type="compositionally biased region" description="Basic and acidic residues" evidence="2">
    <location>
        <begin position="304"/>
        <end position="313"/>
    </location>
</feature>
<dbReference type="Pfam" id="PF00035">
    <property type="entry name" value="dsrm"/>
    <property type="match status" value="1"/>
</dbReference>
<keyword evidence="1" id="KW-0694">RNA-binding</keyword>
<feature type="domain" description="DRBM" evidence="3">
    <location>
        <begin position="165"/>
        <end position="230"/>
    </location>
</feature>
<evidence type="ECO:0000256" key="1">
    <source>
        <dbReference type="PROSITE-ProRule" id="PRU00266"/>
    </source>
</evidence>
<feature type="region of interest" description="Disordered" evidence="2">
    <location>
        <begin position="239"/>
        <end position="340"/>
    </location>
</feature>
<accession>A0AAV7JP80</accession>
<evidence type="ECO:0000256" key="2">
    <source>
        <dbReference type="SAM" id="MobiDB-lite"/>
    </source>
</evidence>